<sequence>MDIRLYGLLLIFAVVGSNAHLNSFVRASRNRRDVERSVDSYGLEDYDLVKIIKRAADSKDTDAKTTTESNEDNTSLTTKNPGTPSPGTTSPGTTSPSTTKATTPKPKSTKPPSTTTSNAISSKPTTKSNPTSTETTTNKPQLGSRSAFDTKDDSTSKPTNPDEKGDKKPSALSPRTKADTPDNKDKSPSSPSSGSNPNESRFNPSYSQPGSYPFPGYNSIPPYGPNYAFTSTNRGPGSASASASSFASAGASSSSNPSNPLFNSRGGFPFNNPYYNPNGYGSENVWPATNDASQNTPVKPKTNSRSYFNTEDKSDKLPSNNPTTGNNASPVNNPNSIPSSGPQNFPSRTFGGPYSPNFDYPPANGVQGPNYAWTNSGPGYAGAAAGASYSSGSSPSFNSRGGFPDNSAGTAFPDNSGYSPGAVGTGYQPGFNPGFGSDFDNGFSFHQRMMEDHFRRIQAQFEAQQRALFDANNGIGGGGGGPNYGFGSSDPGIQSAISSISVGPGGGYQAGQISPVAPGVESRFADPLPAPSGGPIGVFASSRSSSVTDDSGRTIAHKSATTGLNDNGKITFRTVED</sequence>
<feature type="compositionally biased region" description="Basic and acidic residues" evidence="1">
    <location>
        <begin position="148"/>
        <end position="169"/>
    </location>
</feature>
<feature type="compositionally biased region" description="Polar residues" evidence="1">
    <location>
        <begin position="290"/>
        <end position="309"/>
    </location>
</feature>
<evidence type="ECO:0000313" key="4">
    <source>
        <dbReference type="RefSeq" id="XP_015188548.1"/>
    </source>
</evidence>
<name>A0ABM1J7W0_POLDO</name>
<feature type="compositionally biased region" description="Low complexity" evidence="1">
    <location>
        <begin position="77"/>
        <end position="140"/>
    </location>
</feature>
<feature type="chain" id="PRO_5045200199" evidence="2">
    <location>
        <begin position="20"/>
        <end position="577"/>
    </location>
</feature>
<accession>A0ABM1J7W0</accession>
<keyword evidence="2" id="KW-0732">Signal</keyword>
<feature type="region of interest" description="Disordered" evidence="1">
    <location>
        <begin position="519"/>
        <end position="552"/>
    </location>
</feature>
<dbReference type="RefSeq" id="XP_015188548.1">
    <property type="nucleotide sequence ID" value="XM_015333062.1"/>
</dbReference>
<protein>
    <submittedName>
        <fullName evidence="4">Pro-resilin-like</fullName>
    </submittedName>
</protein>
<feature type="compositionally biased region" description="Low complexity" evidence="1">
    <location>
        <begin position="383"/>
        <end position="396"/>
    </location>
</feature>
<evidence type="ECO:0000313" key="3">
    <source>
        <dbReference type="Proteomes" id="UP000694924"/>
    </source>
</evidence>
<proteinExistence type="predicted"/>
<feature type="region of interest" description="Disordered" evidence="1">
    <location>
        <begin position="383"/>
        <end position="415"/>
    </location>
</feature>
<keyword evidence="3" id="KW-1185">Reference proteome</keyword>
<feature type="compositionally biased region" description="Polar residues" evidence="1">
    <location>
        <begin position="201"/>
        <end position="210"/>
    </location>
</feature>
<gene>
    <name evidence="4" type="primary">LOC107072815</name>
</gene>
<evidence type="ECO:0000256" key="1">
    <source>
        <dbReference type="SAM" id="MobiDB-lite"/>
    </source>
</evidence>
<feature type="compositionally biased region" description="Low complexity" evidence="1">
    <location>
        <begin position="235"/>
        <end position="281"/>
    </location>
</feature>
<organism evidence="3 4">
    <name type="scientific">Polistes dominula</name>
    <name type="common">European paper wasp</name>
    <name type="synonym">Vespa dominula</name>
    <dbReference type="NCBI Taxonomy" id="743375"/>
    <lineage>
        <taxon>Eukaryota</taxon>
        <taxon>Metazoa</taxon>
        <taxon>Ecdysozoa</taxon>
        <taxon>Arthropoda</taxon>
        <taxon>Hexapoda</taxon>
        <taxon>Insecta</taxon>
        <taxon>Pterygota</taxon>
        <taxon>Neoptera</taxon>
        <taxon>Endopterygota</taxon>
        <taxon>Hymenoptera</taxon>
        <taxon>Apocrita</taxon>
        <taxon>Aculeata</taxon>
        <taxon>Vespoidea</taxon>
        <taxon>Vespidae</taxon>
        <taxon>Polistinae</taxon>
        <taxon>Polistini</taxon>
        <taxon>Polistes</taxon>
    </lineage>
</organism>
<dbReference type="GeneID" id="107072815"/>
<feature type="signal peptide" evidence="2">
    <location>
        <begin position="1"/>
        <end position="19"/>
    </location>
</feature>
<feature type="compositionally biased region" description="Basic and acidic residues" evidence="1">
    <location>
        <begin position="176"/>
        <end position="187"/>
    </location>
</feature>
<feature type="compositionally biased region" description="Low complexity" evidence="1">
    <location>
        <begin position="188"/>
        <end position="200"/>
    </location>
</feature>
<feature type="region of interest" description="Disordered" evidence="1">
    <location>
        <begin position="57"/>
        <end position="361"/>
    </location>
</feature>
<feature type="compositionally biased region" description="Low complexity" evidence="1">
    <location>
        <begin position="326"/>
        <end position="344"/>
    </location>
</feature>
<reference evidence="4" key="1">
    <citation type="submission" date="2025-08" db="UniProtKB">
        <authorList>
            <consortium name="RefSeq"/>
        </authorList>
    </citation>
    <scope>IDENTIFICATION</scope>
    <source>
        <tissue evidence="4">Whole body</tissue>
    </source>
</reference>
<evidence type="ECO:0000256" key="2">
    <source>
        <dbReference type="SAM" id="SignalP"/>
    </source>
</evidence>
<dbReference type="Proteomes" id="UP000694924">
    <property type="component" value="Unplaced"/>
</dbReference>